<dbReference type="PATRIC" id="fig|883112.3.peg.966"/>
<dbReference type="InterPro" id="IPR001602">
    <property type="entry name" value="UPF0047_YjbQ-like"/>
</dbReference>
<reference evidence="2 3" key="1">
    <citation type="submission" date="2012-07" db="EMBL/GenBank/DDBJ databases">
        <title>The Genome Sequence of Facklamia ignava CCUG 37419.</title>
        <authorList>
            <consortium name="The Broad Institute Genome Sequencing Platform"/>
            <person name="Earl A."/>
            <person name="Ward D."/>
            <person name="Feldgarden M."/>
            <person name="Gevers D."/>
            <person name="Huys G."/>
            <person name="Walker B."/>
            <person name="Young S.K."/>
            <person name="Zeng Q."/>
            <person name="Gargeya S."/>
            <person name="Fitzgerald M."/>
            <person name="Haas B."/>
            <person name="Abouelleil A."/>
            <person name="Alvarado L."/>
            <person name="Arachchi H.M."/>
            <person name="Berlin A.M."/>
            <person name="Chapman S.B."/>
            <person name="Goldberg J."/>
            <person name="Griggs A."/>
            <person name="Gujja S."/>
            <person name="Hansen M."/>
            <person name="Howarth C."/>
            <person name="Imamovic A."/>
            <person name="Larimer J."/>
            <person name="McCowen C."/>
            <person name="Montmayeur A."/>
            <person name="Murphy C."/>
            <person name="Neiman D."/>
            <person name="Pearson M."/>
            <person name="Priest M."/>
            <person name="Roberts A."/>
            <person name="Saif S."/>
            <person name="Shea T."/>
            <person name="Sisk P."/>
            <person name="Sykes S."/>
            <person name="Wortman J."/>
            <person name="Nusbaum C."/>
            <person name="Birren B."/>
        </authorList>
    </citation>
    <scope>NUCLEOTIDE SEQUENCE [LARGE SCALE GENOMIC DNA]</scope>
    <source>
        <strain evidence="2 3">CCUG 37419</strain>
    </source>
</reference>
<name>K1LUH9_9LACT</name>
<evidence type="ECO:0008006" key="4">
    <source>
        <dbReference type="Google" id="ProtNLM"/>
    </source>
</evidence>
<accession>K1LUH9</accession>
<sequence>MAVYKKTIELDTKEKIVTYVDVTPEIRKAIEESGIENGICAVVTPHTTCAVFFEEYAHDKNEDGLDTLQQDLNNVLSKIIPAHDSAEVYNYPGEEHYQVVEAWDNAAEYLPGGDRRALWNGDAHLKSTLIGTSEVLSVEDNKLAVGSTGYVYFVDFDVTRDRVRKCSITIIGE</sequence>
<protein>
    <recommendedName>
        <fullName evidence="4">Secondary thiamine-phosphate synthase enzyme</fullName>
    </recommendedName>
</protein>
<dbReference type="RefSeq" id="WP_006701616.1">
    <property type="nucleotide sequence ID" value="NZ_JH932301.1"/>
</dbReference>
<organism evidence="2 3">
    <name type="scientific">Falseniella ignava CCUG 37419</name>
    <dbReference type="NCBI Taxonomy" id="883112"/>
    <lineage>
        <taxon>Bacteria</taxon>
        <taxon>Bacillati</taxon>
        <taxon>Bacillota</taxon>
        <taxon>Bacilli</taxon>
        <taxon>Lactobacillales</taxon>
        <taxon>Aerococcaceae</taxon>
        <taxon>Falseniella</taxon>
    </lineage>
</organism>
<dbReference type="PANTHER" id="PTHR30615">
    <property type="entry name" value="UNCHARACTERIZED PROTEIN YJBQ-RELATED"/>
    <property type="match status" value="1"/>
</dbReference>
<dbReference type="Gene3D" id="2.60.120.460">
    <property type="entry name" value="YjbQ-like"/>
    <property type="match status" value="1"/>
</dbReference>
<dbReference type="eggNOG" id="COG0432">
    <property type="taxonomic scope" value="Bacteria"/>
</dbReference>
<gene>
    <name evidence="2" type="ORF">HMPREF9707_00969</name>
</gene>
<dbReference type="AlphaFoldDB" id="K1LUH9"/>
<evidence type="ECO:0000313" key="3">
    <source>
        <dbReference type="Proteomes" id="UP000005147"/>
    </source>
</evidence>
<dbReference type="Proteomes" id="UP000005147">
    <property type="component" value="Unassembled WGS sequence"/>
</dbReference>
<dbReference type="SUPFAM" id="SSF111038">
    <property type="entry name" value="YjbQ-like"/>
    <property type="match status" value="1"/>
</dbReference>
<dbReference type="Pfam" id="PF01894">
    <property type="entry name" value="YjbQ"/>
    <property type="match status" value="1"/>
</dbReference>
<dbReference type="PANTHER" id="PTHR30615:SF8">
    <property type="entry name" value="UPF0047 PROTEIN C4A8.02C"/>
    <property type="match status" value="1"/>
</dbReference>
<comment type="caution">
    <text evidence="2">The sequence shown here is derived from an EMBL/GenBank/DDBJ whole genome shotgun (WGS) entry which is preliminary data.</text>
</comment>
<dbReference type="InterPro" id="IPR035917">
    <property type="entry name" value="YjbQ-like_sf"/>
</dbReference>
<dbReference type="STRING" id="883112.HMPREF9707_00969"/>
<proteinExistence type="inferred from homology"/>
<evidence type="ECO:0000256" key="1">
    <source>
        <dbReference type="ARBA" id="ARBA00005534"/>
    </source>
</evidence>
<comment type="similarity">
    <text evidence="1">Belongs to the UPF0047 family.</text>
</comment>
<evidence type="ECO:0000313" key="2">
    <source>
        <dbReference type="EMBL" id="EKB55782.1"/>
    </source>
</evidence>
<dbReference type="EMBL" id="AGZE01000026">
    <property type="protein sequence ID" value="EKB55782.1"/>
    <property type="molecule type" value="Genomic_DNA"/>
</dbReference>
<dbReference type="HOGENOM" id="CLU_096980_1_1_9"/>
<keyword evidence="3" id="KW-1185">Reference proteome</keyword>